<dbReference type="InterPro" id="IPR003738">
    <property type="entry name" value="SRAP"/>
</dbReference>
<keyword evidence="3" id="KW-0227">DNA damage</keyword>
<keyword evidence="5" id="KW-0190">Covalent protein-DNA linkage</keyword>
<name>A0A8J7S140_9PROT</name>
<dbReference type="GO" id="GO:0008233">
    <property type="term" value="F:peptidase activity"/>
    <property type="evidence" value="ECO:0007669"/>
    <property type="project" value="UniProtKB-KW"/>
</dbReference>
<dbReference type="SUPFAM" id="SSF143081">
    <property type="entry name" value="BB1717-like"/>
    <property type="match status" value="1"/>
</dbReference>
<keyword evidence="6" id="KW-0238">DNA-binding</keyword>
<evidence type="ECO:0000313" key="9">
    <source>
        <dbReference type="EMBL" id="MBP5856769.1"/>
    </source>
</evidence>
<keyword evidence="2 8" id="KW-0645">Protease</keyword>
<dbReference type="GO" id="GO:0106300">
    <property type="term" value="P:protein-DNA covalent cross-linking repair"/>
    <property type="evidence" value="ECO:0007669"/>
    <property type="project" value="InterPro"/>
</dbReference>
<proteinExistence type="inferred from homology"/>
<keyword evidence="4 8" id="KW-0378">Hydrolase</keyword>
<keyword evidence="10" id="KW-1185">Reference proteome</keyword>
<evidence type="ECO:0000256" key="7">
    <source>
        <dbReference type="ARBA" id="ARBA00023239"/>
    </source>
</evidence>
<dbReference type="Gene3D" id="3.90.1680.10">
    <property type="entry name" value="SOS response associated peptidase-like"/>
    <property type="match status" value="1"/>
</dbReference>
<dbReference type="Proteomes" id="UP000672602">
    <property type="component" value="Unassembled WGS sequence"/>
</dbReference>
<organism evidence="9 10">
    <name type="scientific">Marivibrio halodurans</name>
    <dbReference type="NCBI Taxonomy" id="2039722"/>
    <lineage>
        <taxon>Bacteria</taxon>
        <taxon>Pseudomonadati</taxon>
        <taxon>Pseudomonadota</taxon>
        <taxon>Alphaproteobacteria</taxon>
        <taxon>Rhodospirillales</taxon>
        <taxon>Rhodospirillaceae</taxon>
        <taxon>Marivibrio</taxon>
    </lineage>
</organism>
<evidence type="ECO:0000256" key="6">
    <source>
        <dbReference type="ARBA" id="ARBA00023125"/>
    </source>
</evidence>
<evidence type="ECO:0000313" key="10">
    <source>
        <dbReference type="Proteomes" id="UP000672602"/>
    </source>
</evidence>
<accession>A0A8J7S140</accession>
<comment type="caution">
    <text evidence="9">The sequence shown here is derived from an EMBL/GenBank/DDBJ whole genome shotgun (WGS) entry which is preliminary data.</text>
</comment>
<evidence type="ECO:0000256" key="8">
    <source>
        <dbReference type="RuleBase" id="RU364100"/>
    </source>
</evidence>
<protein>
    <recommendedName>
        <fullName evidence="8">Abasic site processing protein</fullName>
        <ecNumber evidence="8">3.4.-.-</ecNumber>
    </recommendedName>
</protein>
<dbReference type="GO" id="GO:0003697">
    <property type="term" value="F:single-stranded DNA binding"/>
    <property type="evidence" value="ECO:0007669"/>
    <property type="project" value="InterPro"/>
</dbReference>
<dbReference type="PANTHER" id="PTHR13604:SF0">
    <property type="entry name" value="ABASIC SITE PROCESSING PROTEIN HMCES"/>
    <property type="match status" value="1"/>
</dbReference>
<comment type="similarity">
    <text evidence="1 8">Belongs to the SOS response-associated peptidase family.</text>
</comment>
<evidence type="ECO:0000256" key="5">
    <source>
        <dbReference type="ARBA" id="ARBA00023124"/>
    </source>
</evidence>
<evidence type="ECO:0000256" key="3">
    <source>
        <dbReference type="ARBA" id="ARBA00022763"/>
    </source>
</evidence>
<reference evidence="9" key="1">
    <citation type="submission" date="2021-04" db="EMBL/GenBank/DDBJ databases">
        <authorList>
            <person name="Zhang D.-C."/>
        </authorList>
    </citation>
    <scope>NUCLEOTIDE SEQUENCE</scope>
    <source>
        <strain evidence="9">CGMCC 1.15697</strain>
    </source>
</reference>
<dbReference type="InterPro" id="IPR036590">
    <property type="entry name" value="SRAP-like"/>
</dbReference>
<evidence type="ECO:0000256" key="2">
    <source>
        <dbReference type="ARBA" id="ARBA00022670"/>
    </source>
</evidence>
<gene>
    <name evidence="9" type="ORF">KAJ83_07100</name>
</gene>
<evidence type="ECO:0000256" key="4">
    <source>
        <dbReference type="ARBA" id="ARBA00022801"/>
    </source>
</evidence>
<dbReference type="EMBL" id="JAGMWN010000003">
    <property type="protein sequence ID" value="MBP5856769.1"/>
    <property type="molecule type" value="Genomic_DNA"/>
</dbReference>
<dbReference type="GO" id="GO:0016829">
    <property type="term" value="F:lyase activity"/>
    <property type="evidence" value="ECO:0007669"/>
    <property type="project" value="UniProtKB-KW"/>
</dbReference>
<dbReference type="GO" id="GO:0006508">
    <property type="term" value="P:proteolysis"/>
    <property type="evidence" value="ECO:0007669"/>
    <property type="project" value="UniProtKB-KW"/>
</dbReference>
<keyword evidence="7" id="KW-0456">Lyase</keyword>
<evidence type="ECO:0000256" key="1">
    <source>
        <dbReference type="ARBA" id="ARBA00008136"/>
    </source>
</evidence>
<dbReference type="PANTHER" id="PTHR13604">
    <property type="entry name" value="DC12-RELATED"/>
    <property type="match status" value="1"/>
</dbReference>
<dbReference type="RefSeq" id="WP_210681363.1">
    <property type="nucleotide sequence ID" value="NZ_JAGMWN010000003.1"/>
</dbReference>
<dbReference type="EC" id="3.4.-.-" evidence="8"/>
<dbReference type="AlphaFoldDB" id="A0A8J7S140"/>
<dbReference type="Pfam" id="PF02586">
    <property type="entry name" value="SRAP"/>
    <property type="match status" value="1"/>
</dbReference>
<sequence>MCGRYSLKTPVDGLRELFGFKELPNLPPRYNIAPAQAVLAVLRGDGLRDQDAYEGGPRAAIQRWGLVPGWAKDTSIASKMINARAETVREKPAFKKAFQRRRCLLPADGFYEWKTMKGGKQPFRIRFADGGPFAFAGLWERWQGADGSELETCAIVTTDAAPAIAELHHRMPVILDPAAFDTWLGGGQGEAEALLTPYAGGRMLEFFPVDRGLNDVRNDDAGLLEPIELDRAPPTDTRGQMSLF</sequence>